<evidence type="ECO:0000313" key="3">
    <source>
        <dbReference type="Proteomes" id="UP000696413"/>
    </source>
</evidence>
<keyword evidence="1" id="KW-0812">Transmembrane</keyword>
<organism evidence="2 3">
    <name type="scientific">Mycolicibacterium goodii</name>
    <name type="common">Mycobacterium goodii</name>
    <dbReference type="NCBI Taxonomy" id="134601"/>
    <lineage>
        <taxon>Bacteria</taxon>
        <taxon>Bacillati</taxon>
        <taxon>Actinomycetota</taxon>
        <taxon>Actinomycetes</taxon>
        <taxon>Mycobacteriales</taxon>
        <taxon>Mycobacteriaceae</taxon>
        <taxon>Mycolicibacterium</taxon>
    </lineage>
</organism>
<comment type="caution">
    <text evidence="2">The sequence shown here is derived from an EMBL/GenBank/DDBJ whole genome shotgun (WGS) entry which is preliminary data.</text>
</comment>
<dbReference type="EMBL" id="JAHBOM010000017">
    <property type="protein sequence ID" value="MBU8825549.1"/>
    <property type="molecule type" value="Genomic_DNA"/>
</dbReference>
<feature type="transmembrane region" description="Helical" evidence="1">
    <location>
        <begin position="595"/>
        <end position="617"/>
    </location>
</feature>
<sequence length="625" mass="65565">MVSPEIASAAPDEAVSLADSPTVDLRTLGVDPTIEFYGPQTSQTLTIPVPPGLTPTELVVTVNLPVDVQGGTLDVSQDDRPISRVALPADRSRIVIPLAGARIVDNAVAVRLDSYLTTADGTCRYDWTNPLRLLDGDVGYTGREIPPTAVADFLPPVLDKLTLFVPPDPDRTESEAALRLATAVVAHYGMQRPDIDVVASDGAALPPPQPMERQIVVRTADAPGLSLQGPNIIPALVVSGSEGEIINQARLLTSDISKLAIRSKAVVGPLSRTPQLPGDLTTIRKLGQPGVNATSMINPRVTIPLDQTRLGRSVQGVRVHLQGFYTPLPASLTGQVVVSVGGRAIDRWPTDGEGRIDRWVEVPDADLQRYTDLTVALDAAGSTGRCGEFQPLTLTIDGETAVESRHASPPVVGGFQAMPQALMPRVEVGLNEGFADLRRAVLILTGLQRLSSRPLDTAVRSLDDAIASPNPAVLISADGWDDDRIPLPVGVESDGVVTVENVDDSGQATTLTLEPSAGFGSLQTAYSGGRSVLIATSADAPEELDRLLGWLDADLARWSTLSGDAVVVAAGREPIELTTPAAQARAPEGPRDRTALYLGISAAVVLLAVVGGGIVAARASRGGRA</sequence>
<keyword evidence="3" id="KW-1185">Reference proteome</keyword>
<reference evidence="2 3" key="1">
    <citation type="submission" date="2021-05" db="EMBL/GenBank/DDBJ databases">
        <title>Draft Genome Sequences of Clinical Respiratory Isolates of Mycobacterium goodii Recovered in Ireland.</title>
        <authorList>
            <person name="Flanagan P.R."/>
            <person name="Mok S."/>
            <person name="Roycroft E."/>
            <person name="Rogers T.R."/>
            <person name="Fitzgibbon M."/>
        </authorList>
    </citation>
    <scope>NUCLEOTIDE SEQUENCE [LARGE SCALE GENOMIC DNA]</scope>
    <source>
        <strain evidence="2 3">14IE55</strain>
    </source>
</reference>
<protein>
    <submittedName>
        <fullName evidence="2">Cellulose biosynthesis cyclic di-GMP-binding regulatory protein BcsB</fullName>
    </submittedName>
</protein>
<keyword evidence="1" id="KW-1133">Transmembrane helix</keyword>
<evidence type="ECO:0000313" key="2">
    <source>
        <dbReference type="EMBL" id="MBU8825549.1"/>
    </source>
</evidence>
<dbReference type="Proteomes" id="UP000696413">
    <property type="component" value="Unassembled WGS sequence"/>
</dbReference>
<name>A0ABS6HV56_MYCGD</name>
<gene>
    <name evidence="2" type="ORF">KL859_22095</name>
</gene>
<dbReference type="RefSeq" id="WP_073680298.1">
    <property type="nucleotide sequence ID" value="NZ_JAHBOM010000017.1"/>
</dbReference>
<evidence type="ECO:0000256" key="1">
    <source>
        <dbReference type="SAM" id="Phobius"/>
    </source>
</evidence>
<proteinExistence type="predicted"/>
<accession>A0ABS6HV56</accession>
<keyword evidence="1" id="KW-0472">Membrane</keyword>